<gene>
    <name evidence="2" type="primary">bamB_5</name>
    <name evidence="2" type="ORF">V22_41640</name>
</gene>
<dbReference type="InterPro" id="IPR011047">
    <property type="entry name" value="Quinoprotein_ADH-like_sf"/>
</dbReference>
<dbReference type="InterPro" id="IPR015943">
    <property type="entry name" value="WD40/YVTN_repeat-like_dom_sf"/>
</dbReference>
<protein>
    <submittedName>
        <fullName evidence="2">Outer membrane protein assembly factor BamB</fullName>
    </submittedName>
</protein>
<dbReference type="RefSeq" id="WP_145266394.1">
    <property type="nucleotide sequence ID" value="NZ_CP036316.1"/>
</dbReference>
<dbReference type="EMBL" id="CP036316">
    <property type="protein sequence ID" value="QDT66892.1"/>
    <property type="molecule type" value="Genomic_DNA"/>
</dbReference>
<dbReference type="SMART" id="SM00564">
    <property type="entry name" value="PQQ"/>
    <property type="match status" value="5"/>
</dbReference>
<feature type="domain" description="Pyrrolo-quinoline quinone repeat" evidence="1">
    <location>
        <begin position="192"/>
        <end position="318"/>
    </location>
</feature>
<name>A0A517TEU6_9PLAN</name>
<evidence type="ECO:0000313" key="2">
    <source>
        <dbReference type="EMBL" id="QDT66892.1"/>
    </source>
</evidence>
<dbReference type="SUPFAM" id="SSF50998">
    <property type="entry name" value="Quinoprotein alcohol dehydrogenase-like"/>
    <property type="match status" value="2"/>
</dbReference>
<evidence type="ECO:0000313" key="3">
    <source>
        <dbReference type="Proteomes" id="UP000319976"/>
    </source>
</evidence>
<organism evidence="2 3">
    <name type="scientific">Calycomorphotria hydatis</name>
    <dbReference type="NCBI Taxonomy" id="2528027"/>
    <lineage>
        <taxon>Bacteria</taxon>
        <taxon>Pseudomonadati</taxon>
        <taxon>Planctomycetota</taxon>
        <taxon>Planctomycetia</taxon>
        <taxon>Planctomycetales</taxon>
        <taxon>Planctomycetaceae</taxon>
        <taxon>Calycomorphotria</taxon>
    </lineage>
</organism>
<proteinExistence type="predicted"/>
<sequence>MHKLFTSRHMVPSLRTLGVAALLLFVMSLGNTALAQRQRIPSRNYLARFGLERAWMNRATIDASQDIVTQISGDEEVIFVQTRAGVISAYDAESGRKLWTQLSPKVRQHSSKVVTDATHAYAAVGETVYCFNKFNGNIEWQLRIPFVPISEPVFDSERMYIATLNGSVFAFNLALVQERDDEGLLPQYVDETIAWRFNTGIKITAAPVVSNGMVCFTSSNGSLYGLVAENRDQRFQFEINHNVSAPLMARDGVCYMAAEDATMYVIDMTNGLSRWEFVAGQPILKEPILINADLFLLPLRDGLYCIEDGIGRTRWQQKEVHNFLAASVDRVYGDDEFENILIMDRENGRFLGKMPLRDLTVRYVNNRTDRLIFATEDGLIMSLREKGSEFPLYHREPDLRPILPEFAE</sequence>
<dbReference type="InterPro" id="IPR018391">
    <property type="entry name" value="PQQ_b-propeller_rpt"/>
</dbReference>
<accession>A0A517TEU6</accession>
<keyword evidence="3" id="KW-1185">Reference proteome</keyword>
<dbReference type="Pfam" id="PF13360">
    <property type="entry name" value="PQQ_2"/>
    <property type="match status" value="2"/>
</dbReference>
<dbReference type="AlphaFoldDB" id="A0A517TEU6"/>
<dbReference type="PANTHER" id="PTHR34512">
    <property type="entry name" value="CELL SURFACE PROTEIN"/>
    <property type="match status" value="1"/>
</dbReference>
<dbReference type="KEGG" id="chya:V22_41640"/>
<dbReference type="PANTHER" id="PTHR34512:SF30">
    <property type="entry name" value="OUTER MEMBRANE PROTEIN ASSEMBLY FACTOR BAMB"/>
    <property type="match status" value="1"/>
</dbReference>
<dbReference type="InterPro" id="IPR002372">
    <property type="entry name" value="PQQ_rpt_dom"/>
</dbReference>
<evidence type="ECO:0000259" key="1">
    <source>
        <dbReference type="Pfam" id="PF13360"/>
    </source>
</evidence>
<reference evidence="2 3" key="1">
    <citation type="submission" date="2019-02" db="EMBL/GenBank/DDBJ databases">
        <title>Deep-cultivation of Planctomycetes and their phenomic and genomic characterization uncovers novel biology.</title>
        <authorList>
            <person name="Wiegand S."/>
            <person name="Jogler M."/>
            <person name="Boedeker C."/>
            <person name="Pinto D."/>
            <person name="Vollmers J."/>
            <person name="Rivas-Marin E."/>
            <person name="Kohn T."/>
            <person name="Peeters S.H."/>
            <person name="Heuer A."/>
            <person name="Rast P."/>
            <person name="Oberbeckmann S."/>
            <person name="Bunk B."/>
            <person name="Jeske O."/>
            <person name="Meyerdierks A."/>
            <person name="Storesund J.E."/>
            <person name="Kallscheuer N."/>
            <person name="Luecker S."/>
            <person name="Lage O.M."/>
            <person name="Pohl T."/>
            <person name="Merkel B.J."/>
            <person name="Hornburger P."/>
            <person name="Mueller R.-W."/>
            <person name="Bruemmer F."/>
            <person name="Labrenz M."/>
            <person name="Spormann A.M."/>
            <person name="Op den Camp H."/>
            <person name="Overmann J."/>
            <person name="Amann R."/>
            <person name="Jetten M.S.M."/>
            <person name="Mascher T."/>
            <person name="Medema M.H."/>
            <person name="Devos D.P."/>
            <person name="Kaster A.-K."/>
            <person name="Ovreas L."/>
            <person name="Rohde M."/>
            <person name="Galperin M.Y."/>
            <person name="Jogler C."/>
        </authorList>
    </citation>
    <scope>NUCLEOTIDE SEQUENCE [LARGE SCALE GENOMIC DNA]</scope>
    <source>
        <strain evidence="2 3">V22</strain>
    </source>
</reference>
<dbReference type="Gene3D" id="2.130.10.10">
    <property type="entry name" value="YVTN repeat-like/Quinoprotein amine dehydrogenase"/>
    <property type="match status" value="2"/>
</dbReference>
<feature type="domain" description="Pyrrolo-quinoline quinone repeat" evidence="1">
    <location>
        <begin position="71"/>
        <end position="172"/>
    </location>
</feature>
<dbReference type="OrthoDB" id="273000at2"/>
<dbReference type="Proteomes" id="UP000319976">
    <property type="component" value="Chromosome"/>
</dbReference>